<dbReference type="EMBL" id="CP003283">
    <property type="protein sequence ID" value="AFL96802.1"/>
    <property type="molecule type" value="Genomic_DNA"/>
</dbReference>
<evidence type="ECO:0000313" key="4">
    <source>
        <dbReference type="Proteomes" id="UP000006051"/>
    </source>
</evidence>
<dbReference type="AlphaFoldDB" id="I3ZYL8"/>
<sequence length="126" mass="14061">MKKLLLLSMLFIGVFTYAQQNKTLDNLTGNIRVVEHITVAEWTKPNTFALVQTGGEPIELPPASNYADGRIIAVNNSFPYIKSDPLTVKRPYAEANKPEGTSELYAGKGHILMAYRGKWYIISGSW</sequence>
<dbReference type="KEGG" id="orh:Ornrh_0601"/>
<gene>
    <name evidence="2" type="ordered locus">Ornrh_0601</name>
    <name evidence="3" type="ordered locus">Ornrh_1401</name>
</gene>
<dbReference type="Proteomes" id="UP000006051">
    <property type="component" value="Chromosome"/>
</dbReference>
<keyword evidence="1" id="KW-0732">Signal</keyword>
<name>I3ZYL8_ORNRL</name>
<proteinExistence type="predicted"/>
<dbReference type="PATRIC" id="fig|867902.3.peg.1373"/>
<organism evidence="2 4">
    <name type="scientific">Ornithobacterium rhinotracheale (strain ATCC 51463 / DSM 15997 / CCUG 23171 / CIP 104009 / LMG 9086)</name>
    <dbReference type="NCBI Taxonomy" id="867902"/>
    <lineage>
        <taxon>Bacteria</taxon>
        <taxon>Pseudomonadati</taxon>
        <taxon>Bacteroidota</taxon>
        <taxon>Flavobacteriia</taxon>
        <taxon>Flavobacteriales</taxon>
        <taxon>Weeksellaceae</taxon>
        <taxon>Ornithobacterium</taxon>
    </lineage>
</organism>
<evidence type="ECO:0000256" key="1">
    <source>
        <dbReference type="SAM" id="SignalP"/>
    </source>
</evidence>
<evidence type="ECO:0000313" key="3">
    <source>
        <dbReference type="EMBL" id="AFL97574.1"/>
    </source>
</evidence>
<dbReference type="GeneID" id="71569471"/>
<dbReference type="KEGG" id="orh:Ornrh_1401"/>
<dbReference type="EMBL" id="CP003283">
    <property type="protein sequence ID" value="AFL97574.1"/>
    <property type="molecule type" value="Genomic_DNA"/>
</dbReference>
<protein>
    <submittedName>
        <fullName evidence="2">Uncharacterized protein</fullName>
    </submittedName>
</protein>
<dbReference type="HOGENOM" id="CLU_1979300_0_0_10"/>
<dbReference type="STRING" id="867902.Ornrh_0601"/>
<dbReference type="RefSeq" id="WP_014790423.1">
    <property type="nucleotide sequence ID" value="NC_018016.1"/>
</dbReference>
<accession>I3ZYL8</accession>
<feature type="chain" id="PRO_5007673923" evidence="1">
    <location>
        <begin position="19"/>
        <end position="126"/>
    </location>
</feature>
<keyword evidence="4" id="KW-1185">Reference proteome</keyword>
<reference evidence="2 4" key="1">
    <citation type="submission" date="2012-06" db="EMBL/GenBank/DDBJ databases">
        <title>The complete genome of Ornithobacterium rhinotracheale DSM 15997.</title>
        <authorList>
            <consortium name="US DOE Joint Genome Institute (JGI-PGF)"/>
            <person name="Lucas S."/>
            <person name="Copeland A."/>
            <person name="Lapidus A."/>
            <person name="Goodwin L."/>
            <person name="Pitluck S."/>
            <person name="Peters L."/>
            <person name="Mikhailova N."/>
            <person name="Teshima H."/>
            <person name="Kyrpides N."/>
            <person name="Mavromatis K."/>
            <person name="Pagani I."/>
            <person name="Ivanova N."/>
            <person name="Ovchinnikova G."/>
            <person name="Zeytun A."/>
            <person name="Detter J.C."/>
            <person name="Han C."/>
            <person name="Land M."/>
            <person name="Hauser L."/>
            <person name="Markowitz V."/>
            <person name="Cheng J.-F."/>
            <person name="Hugenholtz P."/>
            <person name="Woyke T."/>
            <person name="Wu D."/>
            <person name="Lang E."/>
            <person name="Kopitz M."/>
            <person name="Brambilla E."/>
            <person name="Klenk H.-P."/>
            <person name="Eisen J.A."/>
        </authorList>
    </citation>
    <scope>NUCLEOTIDE SEQUENCE [LARGE SCALE GENOMIC DNA]</scope>
    <source>
        <strain evidence="4">ATCC 51463 / DSM 15997 / CCUG 23171 / LMG 9086</strain>
        <strain evidence="2">DSM 15997</strain>
    </source>
</reference>
<feature type="signal peptide" evidence="1">
    <location>
        <begin position="1"/>
        <end position="18"/>
    </location>
</feature>
<evidence type="ECO:0000313" key="2">
    <source>
        <dbReference type="EMBL" id="AFL96802.1"/>
    </source>
</evidence>